<evidence type="ECO:0000313" key="2">
    <source>
        <dbReference type="Proteomes" id="UP000319411"/>
    </source>
</evidence>
<name>A0A518XHM3_9GAMM</name>
<dbReference type="EMBL" id="CP032702">
    <property type="protein sequence ID" value="QDY43658.1"/>
    <property type="molecule type" value="Genomic_DNA"/>
</dbReference>
<evidence type="ECO:0000313" key="1">
    <source>
        <dbReference type="EMBL" id="QDY43658.1"/>
    </source>
</evidence>
<keyword evidence="2" id="KW-1185">Reference proteome</keyword>
<gene>
    <name evidence="1" type="ORF">D8B20_09695</name>
</gene>
<reference evidence="1 2" key="1">
    <citation type="submission" date="2018-10" db="EMBL/GenBank/DDBJ databases">
        <title>Genome Sequencing of Pantoea dispersa DSM 32899.</title>
        <authorList>
            <person name="Nawrath M."/>
            <person name="Ottenheim C."/>
            <person name="Wilm A."/>
            <person name="Zimmermann W."/>
            <person name="Wu J.C."/>
        </authorList>
    </citation>
    <scope>NUCLEOTIDE SEQUENCE [LARGE SCALE GENOMIC DNA]</scope>
    <source>
        <strain evidence="1 2">DSM 32899</strain>
    </source>
</reference>
<organism evidence="1 2">
    <name type="scientific">Candidatus Pantoea soli</name>
    <dbReference type="NCBI Taxonomy" id="3098669"/>
    <lineage>
        <taxon>Bacteria</taxon>
        <taxon>Pseudomonadati</taxon>
        <taxon>Pseudomonadota</taxon>
        <taxon>Gammaproteobacteria</taxon>
        <taxon>Enterobacterales</taxon>
        <taxon>Erwiniaceae</taxon>
        <taxon>Pantoea</taxon>
    </lineage>
</organism>
<dbReference type="AlphaFoldDB" id="A0A518XHM3"/>
<dbReference type="Proteomes" id="UP000319411">
    <property type="component" value="Chromosome"/>
</dbReference>
<sequence>MSQSALATYLELSDEELQEMGLSQDDLFTTEDASGGDRTFYFNVPDTTPQHVLGKKGWSLGERIEIPGSALQAD</sequence>
<protein>
    <submittedName>
        <fullName evidence="1">Uncharacterized protein</fullName>
    </submittedName>
</protein>
<dbReference type="KEGG" id="pdis:D8B20_09695"/>
<dbReference type="OrthoDB" id="6549039at2"/>
<accession>A0A518XHM3</accession>
<proteinExistence type="predicted"/>